<sequence>WDTPFNNQLTKSITLYRGANLNGEQIATYTDLSTHPDEYCSFQAFTSCSRNREFAETFPNTSVLFIMHVKWAFTVNLSPISQYPEEAEELITPGVCFSVKRVEYDMNKKKHLISLELCQRFY</sequence>
<dbReference type="PROSITE" id="PS51996">
    <property type="entry name" value="TR_MART"/>
    <property type="match status" value="1"/>
</dbReference>
<evidence type="ECO:0000313" key="8">
    <source>
        <dbReference type="Proteomes" id="UP000663852"/>
    </source>
</evidence>
<dbReference type="GO" id="GO:0016779">
    <property type="term" value="F:nucleotidyltransferase activity"/>
    <property type="evidence" value="ECO:0007669"/>
    <property type="project" value="UniProtKB-KW"/>
</dbReference>
<keyword evidence="6" id="KW-0521">NADP</keyword>
<comment type="similarity">
    <text evidence="1 6">Belongs to the Arg-specific ADP-ribosyltransferase family.</text>
</comment>
<evidence type="ECO:0000256" key="6">
    <source>
        <dbReference type="RuleBase" id="RU361228"/>
    </source>
</evidence>
<evidence type="ECO:0000256" key="4">
    <source>
        <dbReference type="ARBA" id="ARBA00022695"/>
    </source>
</evidence>
<organism evidence="7 8">
    <name type="scientific">Adineta ricciae</name>
    <name type="common">Rotifer</name>
    <dbReference type="NCBI Taxonomy" id="249248"/>
    <lineage>
        <taxon>Eukaryota</taxon>
        <taxon>Metazoa</taxon>
        <taxon>Spiralia</taxon>
        <taxon>Gnathifera</taxon>
        <taxon>Rotifera</taxon>
        <taxon>Eurotatoria</taxon>
        <taxon>Bdelloidea</taxon>
        <taxon>Adinetida</taxon>
        <taxon>Adinetidae</taxon>
        <taxon>Adineta</taxon>
    </lineage>
</organism>
<dbReference type="AlphaFoldDB" id="A0A815XVN5"/>
<evidence type="ECO:0000256" key="1">
    <source>
        <dbReference type="ARBA" id="ARBA00009558"/>
    </source>
</evidence>
<dbReference type="InterPro" id="IPR000768">
    <property type="entry name" value="ART"/>
</dbReference>
<evidence type="ECO:0000313" key="7">
    <source>
        <dbReference type="EMBL" id="CAF1562333.1"/>
    </source>
</evidence>
<accession>A0A815XVN5</accession>
<dbReference type="SUPFAM" id="SSF56399">
    <property type="entry name" value="ADP-ribosylation"/>
    <property type="match status" value="1"/>
</dbReference>
<comment type="caution">
    <text evidence="7">The sequence shown here is derived from an EMBL/GenBank/DDBJ whole genome shotgun (WGS) entry which is preliminary data.</text>
</comment>
<gene>
    <name evidence="7" type="ORF">EDS130_LOCUS46646</name>
</gene>
<reference evidence="7" key="1">
    <citation type="submission" date="2021-02" db="EMBL/GenBank/DDBJ databases">
        <authorList>
            <person name="Nowell W R."/>
        </authorList>
    </citation>
    <scope>NUCLEOTIDE SEQUENCE</scope>
</reference>
<evidence type="ECO:0000256" key="5">
    <source>
        <dbReference type="ARBA" id="ARBA00047597"/>
    </source>
</evidence>
<keyword evidence="3 6" id="KW-0808">Transferase</keyword>
<dbReference type="Proteomes" id="UP000663852">
    <property type="component" value="Unassembled WGS sequence"/>
</dbReference>
<feature type="non-terminal residue" evidence="7">
    <location>
        <position position="122"/>
    </location>
</feature>
<evidence type="ECO:0000256" key="3">
    <source>
        <dbReference type="ARBA" id="ARBA00022679"/>
    </source>
</evidence>
<evidence type="ECO:0000256" key="2">
    <source>
        <dbReference type="ARBA" id="ARBA00022676"/>
    </source>
</evidence>
<feature type="non-terminal residue" evidence="7">
    <location>
        <position position="1"/>
    </location>
</feature>
<dbReference type="OrthoDB" id="10047307at2759"/>
<dbReference type="Pfam" id="PF01129">
    <property type="entry name" value="ART"/>
    <property type="match status" value="1"/>
</dbReference>
<proteinExistence type="inferred from homology"/>
<dbReference type="GO" id="GO:0106274">
    <property type="term" value="F:NAD+-protein-arginine ADP-ribosyltransferase activity"/>
    <property type="evidence" value="ECO:0007669"/>
    <property type="project" value="UniProtKB-EC"/>
</dbReference>
<dbReference type="EMBL" id="CAJNOJ010002950">
    <property type="protein sequence ID" value="CAF1562333.1"/>
    <property type="molecule type" value="Genomic_DNA"/>
</dbReference>
<keyword evidence="2 6" id="KW-0328">Glycosyltransferase</keyword>
<keyword evidence="6" id="KW-0520">NAD</keyword>
<dbReference type="Gene3D" id="3.90.176.10">
    <property type="entry name" value="Toxin ADP-ribosyltransferase, Chain A, domain 1"/>
    <property type="match status" value="1"/>
</dbReference>
<comment type="catalytic activity">
    <reaction evidence="5 6">
        <text>L-arginyl-[protein] + NAD(+) = N(omega)-(ADP-D-ribosyl)-L-arginyl-[protein] + nicotinamide + H(+)</text>
        <dbReference type="Rhea" id="RHEA:19149"/>
        <dbReference type="Rhea" id="RHEA-COMP:10532"/>
        <dbReference type="Rhea" id="RHEA-COMP:15087"/>
        <dbReference type="ChEBI" id="CHEBI:15378"/>
        <dbReference type="ChEBI" id="CHEBI:17154"/>
        <dbReference type="ChEBI" id="CHEBI:29965"/>
        <dbReference type="ChEBI" id="CHEBI:57540"/>
        <dbReference type="ChEBI" id="CHEBI:142554"/>
        <dbReference type="EC" id="2.4.2.31"/>
    </reaction>
</comment>
<keyword evidence="4" id="KW-0548">Nucleotidyltransferase</keyword>
<dbReference type="EC" id="2.4.2.31" evidence="6"/>
<name>A0A815XVN5_ADIRI</name>
<protein>
    <recommendedName>
        <fullName evidence="6">NAD(P)(+)--arginine ADP-ribosyltransferase</fullName>
        <ecNumber evidence="6">2.4.2.31</ecNumber>
    </recommendedName>
    <alternativeName>
        <fullName evidence="6">Mono(ADP-ribosyl)transferase</fullName>
    </alternativeName>
</protein>